<gene>
    <name evidence="2" type="ORF">DPX16_12393</name>
</gene>
<dbReference type="EMBL" id="RJVU01075544">
    <property type="protein sequence ID" value="ROI16275.1"/>
    <property type="molecule type" value="Genomic_DNA"/>
</dbReference>
<organism evidence="2 3">
    <name type="scientific">Anabarilius grahami</name>
    <name type="common">Kanglang fish</name>
    <name type="synonym">Barilius grahami</name>
    <dbReference type="NCBI Taxonomy" id="495550"/>
    <lineage>
        <taxon>Eukaryota</taxon>
        <taxon>Metazoa</taxon>
        <taxon>Chordata</taxon>
        <taxon>Craniata</taxon>
        <taxon>Vertebrata</taxon>
        <taxon>Euteleostomi</taxon>
        <taxon>Actinopterygii</taxon>
        <taxon>Neopterygii</taxon>
        <taxon>Teleostei</taxon>
        <taxon>Ostariophysi</taxon>
        <taxon>Cypriniformes</taxon>
        <taxon>Xenocyprididae</taxon>
        <taxon>Xenocypridinae</taxon>
        <taxon>Xenocypridinae incertae sedis</taxon>
        <taxon>Anabarilius</taxon>
    </lineage>
</organism>
<keyword evidence="1" id="KW-1133">Transmembrane helix</keyword>
<keyword evidence="1" id="KW-0812">Transmembrane</keyword>
<evidence type="ECO:0000313" key="3">
    <source>
        <dbReference type="Proteomes" id="UP000281406"/>
    </source>
</evidence>
<evidence type="ECO:0000256" key="1">
    <source>
        <dbReference type="SAM" id="Phobius"/>
    </source>
</evidence>
<reference evidence="2 3" key="1">
    <citation type="submission" date="2018-10" db="EMBL/GenBank/DDBJ databases">
        <title>Genome assembly for a Yunnan-Guizhou Plateau 3E fish, Anabarilius grahami (Regan), and its evolutionary and genetic applications.</title>
        <authorList>
            <person name="Jiang W."/>
        </authorList>
    </citation>
    <scope>NUCLEOTIDE SEQUENCE [LARGE SCALE GENOMIC DNA]</scope>
    <source>
        <strain evidence="2">AG-KIZ</strain>
        <tissue evidence="2">Muscle</tissue>
    </source>
</reference>
<comment type="caution">
    <text evidence="2">The sequence shown here is derived from an EMBL/GenBank/DDBJ whole genome shotgun (WGS) entry which is preliminary data.</text>
</comment>
<dbReference type="Proteomes" id="UP000281406">
    <property type="component" value="Unassembled WGS sequence"/>
</dbReference>
<keyword evidence="3" id="KW-1185">Reference proteome</keyword>
<sequence>MKCLPACSKLSKRNFELNSKRESSKCLSSCVCSSVYVPGPAGIVRYSPYLSVHLSAVCFFSIIVFIWHSCYKIPFDIALRSVKEAYKPPDNSENSFSAVTASLNSSKHKRTSDHTHSLASNAAQTAWQVDAMSLICMRHAQGVGVYLGAPPPSARAAVIIFNSLYCQAVHW</sequence>
<evidence type="ECO:0000313" key="2">
    <source>
        <dbReference type="EMBL" id="ROI16275.1"/>
    </source>
</evidence>
<keyword evidence="1" id="KW-0472">Membrane</keyword>
<name>A0A3N0XGR9_ANAGA</name>
<proteinExistence type="predicted"/>
<dbReference type="AlphaFoldDB" id="A0A3N0XGR9"/>
<protein>
    <submittedName>
        <fullName evidence="2">Uncharacterized protein</fullName>
    </submittedName>
</protein>
<feature type="transmembrane region" description="Helical" evidence="1">
    <location>
        <begin position="46"/>
        <end position="67"/>
    </location>
</feature>
<accession>A0A3N0XGR9</accession>